<evidence type="ECO:0000256" key="10">
    <source>
        <dbReference type="SAM" id="Phobius"/>
    </source>
</evidence>
<dbReference type="InterPro" id="IPR004172">
    <property type="entry name" value="L27_dom"/>
</dbReference>
<dbReference type="CDD" id="cd06671">
    <property type="entry name" value="PDZ7_MUPP1-PD6_PATJ-like"/>
    <property type="match status" value="1"/>
</dbReference>
<dbReference type="Gene3D" id="2.30.42.10">
    <property type="match status" value="13"/>
</dbReference>
<feature type="domain" description="PDZ" evidence="11">
    <location>
        <begin position="1338"/>
        <end position="1422"/>
    </location>
</feature>
<evidence type="ECO:0000256" key="6">
    <source>
        <dbReference type="ARBA" id="ARBA00022737"/>
    </source>
</evidence>
<evidence type="ECO:0000256" key="1">
    <source>
        <dbReference type="ARBA" id="ARBA00004221"/>
    </source>
</evidence>
<dbReference type="InterPro" id="IPR036892">
    <property type="entry name" value="L27_dom_sf"/>
</dbReference>
<dbReference type="SMART" id="SM00228">
    <property type="entry name" value="PDZ"/>
    <property type="match status" value="13"/>
</dbReference>
<dbReference type="CDD" id="cd06668">
    <property type="entry name" value="PDZ4_MUPP1-like"/>
    <property type="match status" value="1"/>
</dbReference>
<dbReference type="InterPro" id="IPR036034">
    <property type="entry name" value="PDZ_sf"/>
</dbReference>
<feature type="domain" description="PDZ" evidence="11">
    <location>
        <begin position="1471"/>
        <end position="1550"/>
    </location>
</feature>
<dbReference type="Gene3D" id="1.10.287.650">
    <property type="entry name" value="L27 domain"/>
    <property type="match status" value="1"/>
</dbReference>
<dbReference type="PROSITE" id="PS50106">
    <property type="entry name" value="PDZ"/>
    <property type="match status" value="13"/>
</dbReference>
<keyword evidence="3" id="KW-0796">Tight junction</keyword>
<sequence>MPSQEELEKAAVVLKRLQNQLKRQGDYSHDAELDAMKSLMESPLFKKMVQLQASIQQLKKEASVNSKPHKPVSIGGIPHMPYSIPGQPIYMYKIAAKNISLLGYIYLYIIIIYYISIYIICNGLYLDLEEFIESAAKGRETEMVEIYKSESEGLGFSVVGLKSEHRGDLGIFVQDIRSGGVADRDGRLKESDQILVINNQPLTQTISHQEAIAILQKVKGPVKLVVARGGIPQAQGHLSAEGSQVSRSSSILSSMSQASGMHPDTKWSDVETIDLRNDGRGLGFGIVGGRATGGVVVKTIVPGGAAHSDGRLKSGDHILRIGEEDLTNMGSEEVAQVLRQCGMNVRLVVARGPVDDDEDHLSLHLTMTLTPVSFKSIGKINNSSSLPSDAQIFEVELVKDAKGLGISIAGFSPEDKKPDGTPGIYVKGVSPGSAADIDGRIRPKDKLIAVDGKRLDGPDITSEEALDVLRSTGVVVRLTLARFPNENDQVLKFMYLCTLFLNHGIFFSSVLKFNSPIDPSIASPCQVGSVIPLDIMKLHTLLVVCGQKIELSEEEEERIKQKWRMVMGPHFDIVVAQLKKYNYLSGLGISLEGTIDENEMPHHYIRSILPEGPVGQNNKLATGDELLEVNANHLLGLSHVEVVVILKELPLNVRMVCARLKDNLTRNPARDSTDTCLVVLVIYQVHRSLTNIMRPCTLIESLVSTMGITTTYPSTAEEEPMDSAWVDDITVIDLDKGEQGLGFSILDFQDPLDEEKTAVLVRSLVKGGVAQQDGRLDPGDRLIFVNDVSLQFADLDQAVRVLKAVPQGRVAIGVRKPRPMFRVPPSTDSENDHGIQIVWRLIHRLSAENIDSEQMLSLTTSQPLTTNIWHFILSFILLHSDIKVHPPTEEEEASTPVLPRPPSSQSSSSSASQILIKISSNPSPKMEVKQMQMSGMTAIALTTNTMQRDAPPVVRQQGKNHISTNLLFFYSSAPTVPPKPVGYTAPSWQNAEPDKPRPKPPIDGFERIVQMSKGKSSLGITVSPDKEGDGLLVRSVISGGAVARAGEPNIGDMIRRVNNDSTTGLGAAQARALIRNHSTFSNDVKIAYIPKKYIEAFKLGLPVPEDSDVDDSHLPNPKTPTRQSSEHERPVIDASFWGDVKRVDIRREAGQSLGISIVGGRTSDQPISNDNGDPIEGIFVKEIIERSPVDMSSDMKPGDKIIKVDGVDLTQASHEEAVEAILKAGVHVVFHVQTFVGHPKQVRTARLPLNNYLLPPYCIQLICRIVGQLFLNFNPTYCFNILCDEPPPVPQEESEIGNGANLRRANGINNMAVRHLRFKEQFEPAERKYGHLGGEIHVIDLVKGPAGVGLSLAGNKDRSQQKIFVVGVNPNGAAGIDGRLKVGDQLLEVNHTPLNQQNNHELASNVIQNAKSKLLLVVNRSSKAEKPPKKPTTESTHHRKQNSIEIPTERSPPPPQRNNGGRQSPFSDVRVIKLVKDFQGLGFAITETNTGIVVQSIAPGGTADRDGRLSKGDHILAVDDTSISGVSYETAISILKQSRGTVKLTVASGPIPNSNSSDVSFASSDTSSITSSGHRLSAMSPTMEEGGENSDPLTCPIIPGRETTIEINKGKAGLGVSIVGGSDSLLDAVLVHTVYEQGAAAKDGRLWPGDRILSVNNHSLRHATHDEAIEVLRNTPGRVHLTVHRDENRWGSRSESDVYDIYDVQLVKKSGRGLGLSIVGRKNAAGVFVSDLVSGGAASREGTMKPGDQILGVNGVDIKMAGQEVAAQLLKNAHGKVDLRVGRLKSGAPGDLIKMPKLSLSSNTSEDVPMIKEDSDAQIRFVEIDKSPSQPLGISIAGGVGSPLGDVPIFIAVVQNHGAAAGKLKVGDKIRSINGQSTDTKSHDEVVSMLKGQEDAIVLMQVVPGPVVCTCYAQKPPITGVSDSSKAVDIELHRGSDGLGFSIVGGHGSPHGDLPIYVKSVFSIGAAAVDGRLRRGDRIVSVNGEKLDGYTHEEAAEALKRRVSRIVLRVVP</sequence>
<dbReference type="FunFam" id="2.30.42.10:FF:000038">
    <property type="entry name" value="Multiple PDZ domain protein isoform X1"/>
    <property type="match status" value="1"/>
</dbReference>
<evidence type="ECO:0000256" key="3">
    <source>
        <dbReference type="ARBA" id="ARBA00022427"/>
    </source>
</evidence>
<dbReference type="InterPro" id="IPR001478">
    <property type="entry name" value="PDZ"/>
</dbReference>
<feature type="domain" description="PDZ" evidence="11">
    <location>
        <begin position="143"/>
        <end position="230"/>
    </location>
</feature>
<keyword evidence="14" id="KW-1185">Reference proteome</keyword>
<feature type="region of interest" description="Disordered" evidence="9">
    <location>
        <begin position="887"/>
        <end position="913"/>
    </location>
</feature>
<keyword evidence="10" id="KW-1133">Transmembrane helix</keyword>
<dbReference type="PANTHER" id="PTHR19964">
    <property type="entry name" value="MULTIPLE PDZ DOMAIN PROTEIN"/>
    <property type="match status" value="1"/>
</dbReference>
<evidence type="ECO:0000313" key="13">
    <source>
        <dbReference type="Ensembl" id="ENSCSAVP00000006518.1"/>
    </source>
</evidence>
<dbReference type="Proteomes" id="UP000007875">
    <property type="component" value="Unassembled WGS sequence"/>
</dbReference>
<feature type="domain" description="PDZ" evidence="11">
    <location>
        <begin position="1929"/>
        <end position="2012"/>
    </location>
</feature>
<dbReference type="CDD" id="cd06669">
    <property type="entry name" value="PDZ5_MUPP1-like"/>
    <property type="match status" value="1"/>
</dbReference>
<evidence type="ECO:0000256" key="8">
    <source>
        <dbReference type="ARBA" id="ARBA00023136"/>
    </source>
</evidence>
<evidence type="ECO:0000256" key="4">
    <source>
        <dbReference type="ARBA" id="ARBA00022475"/>
    </source>
</evidence>
<dbReference type="GeneTree" id="ENSGT00940000167964"/>
<dbReference type="CDD" id="cd06674">
    <property type="entry name" value="PDZ11_MUPP1-PDZ9_PATJ-like"/>
    <property type="match status" value="1"/>
</dbReference>
<keyword evidence="8 10" id="KW-0472">Membrane</keyword>
<keyword evidence="7" id="KW-0965">Cell junction</keyword>
<feature type="region of interest" description="Disordered" evidence="9">
    <location>
        <begin position="1554"/>
        <end position="1592"/>
    </location>
</feature>
<dbReference type="CDD" id="cd06667">
    <property type="entry name" value="PDZ2_MUPP1-like"/>
    <property type="match status" value="1"/>
</dbReference>
<feature type="region of interest" description="Disordered" evidence="9">
    <location>
        <begin position="1106"/>
        <end position="1129"/>
    </location>
</feature>
<dbReference type="PROSITE" id="PS51022">
    <property type="entry name" value="L27"/>
    <property type="match status" value="1"/>
</dbReference>
<dbReference type="SUPFAM" id="SSF101288">
    <property type="entry name" value="L27 domain"/>
    <property type="match status" value="1"/>
</dbReference>
<dbReference type="InterPro" id="IPR051342">
    <property type="entry name" value="PDZ_scaffold"/>
</dbReference>
<dbReference type="Pfam" id="PF00595">
    <property type="entry name" value="PDZ"/>
    <property type="match status" value="13"/>
</dbReference>
<dbReference type="GO" id="GO:0016324">
    <property type="term" value="C:apical plasma membrane"/>
    <property type="evidence" value="ECO:0007669"/>
    <property type="project" value="UniProtKB-SubCell"/>
</dbReference>
<feature type="compositionally biased region" description="Low complexity" evidence="9">
    <location>
        <begin position="1554"/>
        <end position="1572"/>
    </location>
</feature>
<dbReference type="CDD" id="cd06672">
    <property type="entry name" value="PDZ8_MUPP1-PDZ7_PATJ-PDZ2_INAD-like"/>
    <property type="match status" value="1"/>
</dbReference>
<dbReference type="CDD" id="cd06673">
    <property type="entry name" value="PDZ10_MUPP1-PDZ8_PATJ-like"/>
    <property type="match status" value="1"/>
</dbReference>
<organism evidence="13 14">
    <name type="scientific">Ciona savignyi</name>
    <name type="common">Pacific transparent sea squirt</name>
    <dbReference type="NCBI Taxonomy" id="51511"/>
    <lineage>
        <taxon>Eukaryota</taxon>
        <taxon>Metazoa</taxon>
        <taxon>Chordata</taxon>
        <taxon>Tunicata</taxon>
        <taxon>Ascidiacea</taxon>
        <taxon>Phlebobranchia</taxon>
        <taxon>Cionidae</taxon>
        <taxon>Ciona</taxon>
    </lineage>
</organism>
<evidence type="ECO:0008006" key="15">
    <source>
        <dbReference type="Google" id="ProtNLM"/>
    </source>
</evidence>
<feature type="transmembrane region" description="Helical" evidence="10">
    <location>
        <begin position="101"/>
        <end position="120"/>
    </location>
</feature>
<feature type="domain" description="PDZ" evidence="11">
    <location>
        <begin position="272"/>
        <end position="353"/>
    </location>
</feature>
<dbReference type="Pfam" id="PF09045">
    <property type="entry name" value="L27_2"/>
    <property type="match status" value="1"/>
</dbReference>
<evidence type="ECO:0000259" key="11">
    <source>
        <dbReference type="PROSITE" id="PS50106"/>
    </source>
</evidence>
<evidence type="ECO:0000259" key="12">
    <source>
        <dbReference type="PROSITE" id="PS51022"/>
    </source>
</evidence>
<reference evidence="13" key="2">
    <citation type="submission" date="2025-08" db="UniProtKB">
        <authorList>
            <consortium name="Ensembl"/>
        </authorList>
    </citation>
    <scope>IDENTIFICATION</scope>
</reference>
<evidence type="ECO:0000313" key="14">
    <source>
        <dbReference type="Proteomes" id="UP000007875"/>
    </source>
</evidence>
<feature type="domain" description="PDZ" evidence="11">
    <location>
        <begin position="575"/>
        <end position="661"/>
    </location>
</feature>
<evidence type="ECO:0000256" key="9">
    <source>
        <dbReference type="SAM" id="MobiDB-lite"/>
    </source>
</evidence>
<feature type="domain" description="PDZ" evidence="11">
    <location>
        <begin position="731"/>
        <end position="803"/>
    </location>
</feature>
<feature type="domain" description="PDZ" evidence="11">
    <location>
        <begin position="394"/>
        <end position="484"/>
    </location>
</feature>
<dbReference type="eggNOG" id="KOG3528">
    <property type="taxonomic scope" value="Eukaryota"/>
</dbReference>
<reference evidence="13" key="3">
    <citation type="submission" date="2025-09" db="UniProtKB">
        <authorList>
            <consortium name="Ensembl"/>
        </authorList>
    </citation>
    <scope>IDENTIFICATION</scope>
</reference>
<dbReference type="InParanoid" id="H2YMG6"/>
<dbReference type="CDD" id="cd06670">
    <property type="entry name" value="PDZ6_MUPP1-like"/>
    <property type="match status" value="1"/>
</dbReference>
<keyword evidence="10" id="KW-0812">Transmembrane</keyword>
<keyword evidence="5" id="KW-0597">Phosphoprotein</keyword>
<feature type="domain" description="PDZ" evidence="11">
    <location>
        <begin position="1821"/>
        <end position="1905"/>
    </location>
</feature>
<protein>
    <recommendedName>
        <fullName evidence="15">Multiple PDZ domain crumbs cell polarity complex component</fullName>
    </recommendedName>
</protein>
<dbReference type="STRING" id="51511.ENSCSAVP00000006518"/>
<dbReference type="GO" id="GO:0005923">
    <property type="term" value="C:bicellular tight junction"/>
    <property type="evidence" value="ECO:0007669"/>
    <property type="project" value="UniProtKB-SubCell"/>
</dbReference>
<feature type="domain" description="PDZ" evidence="11">
    <location>
        <begin position="1604"/>
        <end position="1687"/>
    </location>
</feature>
<feature type="compositionally biased region" description="Basic and acidic residues" evidence="9">
    <location>
        <begin position="1422"/>
        <end position="1436"/>
    </location>
</feature>
<feature type="compositionally biased region" description="Low complexity" evidence="9">
    <location>
        <begin position="903"/>
        <end position="913"/>
    </location>
</feature>
<dbReference type="HOGENOM" id="CLU_002378_0_0_1"/>
<keyword evidence="6" id="KW-0677">Repeat</keyword>
<dbReference type="SUPFAM" id="SSF50156">
    <property type="entry name" value="PDZ domain-like"/>
    <property type="match status" value="13"/>
</dbReference>
<accession>H2YMG6</accession>
<feature type="region of interest" description="Disordered" evidence="9">
    <location>
        <begin position="1419"/>
        <end position="1465"/>
    </location>
</feature>
<evidence type="ECO:0000256" key="5">
    <source>
        <dbReference type="ARBA" id="ARBA00022553"/>
    </source>
</evidence>
<name>H2YMG6_CIOSA</name>
<feature type="domain" description="PDZ" evidence="11">
    <location>
        <begin position="1008"/>
        <end position="1076"/>
    </location>
</feature>
<feature type="domain" description="PDZ" evidence="11">
    <location>
        <begin position="1142"/>
        <end position="1236"/>
    </location>
</feature>
<dbReference type="InterPro" id="IPR015132">
    <property type="entry name" value="L27_2"/>
</dbReference>
<feature type="domain" description="L27" evidence="12">
    <location>
        <begin position="3"/>
        <end position="63"/>
    </location>
</feature>
<evidence type="ECO:0000256" key="7">
    <source>
        <dbReference type="ARBA" id="ARBA00022949"/>
    </source>
</evidence>
<evidence type="ECO:0000256" key="2">
    <source>
        <dbReference type="ARBA" id="ARBA00004435"/>
    </source>
</evidence>
<dbReference type="Ensembl" id="ENSCSAVT00000006601.1">
    <property type="protein sequence ID" value="ENSCSAVP00000006518.1"/>
    <property type="gene ID" value="ENSCSAVG00000003905.1"/>
</dbReference>
<feature type="domain" description="PDZ" evidence="11">
    <location>
        <begin position="1703"/>
        <end position="1785"/>
    </location>
</feature>
<dbReference type="PANTHER" id="PTHR19964:SF92">
    <property type="entry name" value="PATJ HOMOLOG"/>
    <property type="match status" value="1"/>
</dbReference>
<keyword evidence="4" id="KW-1003">Cell membrane</keyword>
<dbReference type="CDD" id="cd06689">
    <property type="entry name" value="PDZ1_MUPP1-like"/>
    <property type="match status" value="1"/>
</dbReference>
<dbReference type="CDD" id="cd06791">
    <property type="entry name" value="PDZ3_MUPP1-like"/>
    <property type="match status" value="1"/>
</dbReference>
<comment type="subcellular location">
    <subcellularLocation>
        <location evidence="1">Apical cell membrane</location>
    </subcellularLocation>
    <subcellularLocation>
        <location evidence="2">Cell junction</location>
        <location evidence="2">Tight junction</location>
    </subcellularLocation>
</comment>
<reference evidence="14" key="1">
    <citation type="submission" date="2003-08" db="EMBL/GenBank/DDBJ databases">
        <authorList>
            <person name="Birren B."/>
            <person name="Nusbaum C."/>
            <person name="Abebe A."/>
            <person name="Abouelleil A."/>
            <person name="Adekoya E."/>
            <person name="Ait-zahra M."/>
            <person name="Allen N."/>
            <person name="Allen T."/>
            <person name="An P."/>
            <person name="Anderson M."/>
            <person name="Anderson S."/>
            <person name="Arachchi H."/>
            <person name="Armbruster J."/>
            <person name="Bachantsang P."/>
            <person name="Baldwin J."/>
            <person name="Barry A."/>
            <person name="Bayul T."/>
            <person name="Blitshsteyn B."/>
            <person name="Bloom T."/>
            <person name="Blye J."/>
            <person name="Boguslavskiy L."/>
            <person name="Borowsky M."/>
            <person name="Boukhgalter B."/>
            <person name="Brunache A."/>
            <person name="Butler J."/>
            <person name="Calixte N."/>
            <person name="Calvo S."/>
            <person name="Camarata J."/>
            <person name="Campo K."/>
            <person name="Chang J."/>
            <person name="Cheshatsang Y."/>
            <person name="Citroen M."/>
            <person name="Collymore A."/>
            <person name="Considine T."/>
            <person name="Cook A."/>
            <person name="Cooke P."/>
            <person name="Corum B."/>
            <person name="Cuomo C."/>
            <person name="David R."/>
            <person name="Dawoe T."/>
            <person name="Degray S."/>
            <person name="Dodge S."/>
            <person name="Dooley K."/>
            <person name="Dorje P."/>
            <person name="Dorjee K."/>
            <person name="Dorris L."/>
            <person name="Duffey N."/>
            <person name="Dupes A."/>
            <person name="Elkins T."/>
            <person name="Engels R."/>
            <person name="Erickson J."/>
            <person name="Farina A."/>
            <person name="Faro S."/>
            <person name="Ferreira P."/>
            <person name="Fischer H."/>
            <person name="Fitzgerald M."/>
            <person name="Foley K."/>
            <person name="Gage D."/>
            <person name="Galagan J."/>
            <person name="Gearin G."/>
            <person name="Gnerre S."/>
            <person name="Gnirke A."/>
            <person name="Goyette A."/>
            <person name="Graham J."/>
            <person name="Grandbois E."/>
            <person name="Gyaltsen K."/>
            <person name="Hafez N."/>
            <person name="Hagopian D."/>
            <person name="Hagos B."/>
            <person name="Hall J."/>
            <person name="Hatcher B."/>
            <person name="Heller A."/>
            <person name="Higgins H."/>
            <person name="Honan T."/>
            <person name="Horn A."/>
            <person name="Houde N."/>
            <person name="Hughes L."/>
            <person name="Hulme W."/>
            <person name="Husby E."/>
            <person name="Iliev I."/>
            <person name="Jaffe D."/>
            <person name="Jones C."/>
            <person name="Kamal M."/>
            <person name="Kamat A."/>
            <person name="Kamvysselis M."/>
            <person name="Karlsson E."/>
            <person name="Kells C."/>
            <person name="Kieu A."/>
            <person name="Kisner P."/>
            <person name="Kodira C."/>
            <person name="Kulbokas E."/>
            <person name="Labutti K."/>
            <person name="Lama D."/>
            <person name="Landers T."/>
            <person name="Leger J."/>
            <person name="Levine S."/>
            <person name="Lewis D."/>
            <person name="Lewis T."/>
            <person name="Lindblad-toh K."/>
            <person name="Liu X."/>
            <person name="Lokyitsang T."/>
            <person name="Lokyitsang Y."/>
            <person name="Lucien O."/>
            <person name="Lui A."/>
            <person name="Ma L.J."/>
            <person name="Mabbitt R."/>
            <person name="Macdonald J."/>
            <person name="Maclean C."/>
            <person name="Major J."/>
            <person name="Manning J."/>
            <person name="Marabella R."/>
            <person name="Maru K."/>
            <person name="Matthews C."/>
            <person name="Mauceli E."/>
            <person name="Mccarthy M."/>
            <person name="Mcdonough S."/>
            <person name="Mcghee T."/>
            <person name="Meldrim J."/>
            <person name="Meneus L."/>
            <person name="Mesirov J."/>
            <person name="Mihalev A."/>
            <person name="Mihova T."/>
            <person name="Mikkelsen T."/>
            <person name="Mlenga V."/>
            <person name="Moru K."/>
            <person name="Mozes J."/>
            <person name="Mulrain L."/>
            <person name="Munson G."/>
            <person name="Naylor J."/>
            <person name="Newes C."/>
            <person name="Nguyen C."/>
            <person name="Nguyen N."/>
            <person name="Nguyen T."/>
            <person name="Nicol R."/>
            <person name="Nielsen C."/>
            <person name="Nizzari M."/>
            <person name="Norbu C."/>
            <person name="Norbu N."/>
            <person name="O'donnell P."/>
            <person name="Okoawo O."/>
            <person name="O'leary S."/>
            <person name="Omotosho B."/>
            <person name="O'neill K."/>
            <person name="Osman S."/>
            <person name="Parker S."/>
            <person name="Perrin D."/>
            <person name="Phunkhang P."/>
            <person name="Piqani B."/>
            <person name="Purcell S."/>
            <person name="Rachupka T."/>
            <person name="Ramasamy U."/>
            <person name="Rameau R."/>
            <person name="Ray V."/>
            <person name="Raymond C."/>
            <person name="Retta R."/>
            <person name="Richardson S."/>
            <person name="Rise C."/>
            <person name="Rodriguez J."/>
            <person name="Rogers J."/>
            <person name="Rogov P."/>
            <person name="Rutman M."/>
            <person name="Schupbach R."/>
            <person name="Seaman C."/>
            <person name="Settipalli S."/>
            <person name="Sharpe T."/>
            <person name="Sheridan J."/>
            <person name="Sherpa N."/>
            <person name="Shi J."/>
            <person name="Smirnov S."/>
            <person name="Smith C."/>
            <person name="Sougnez C."/>
            <person name="Spencer B."/>
            <person name="Stalker J."/>
            <person name="Stange-thomann N."/>
            <person name="Stavropoulos S."/>
            <person name="Stetson K."/>
            <person name="Stone C."/>
            <person name="Stone S."/>
            <person name="Stubbs M."/>
            <person name="Talamas J."/>
            <person name="Tchuinga P."/>
            <person name="Tenzing P."/>
            <person name="Tesfaye S."/>
            <person name="Theodore J."/>
            <person name="Thoulutsang Y."/>
            <person name="Topham K."/>
            <person name="Towey S."/>
            <person name="Tsamla T."/>
            <person name="Tsomo N."/>
            <person name="Vallee D."/>
            <person name="Vassiliev H."/>
            <person name="Venkataraman V."/>
            <person name="Vinson J."/>
            <person name="Vo A."/>
            <person name="Wade C."/>
            <person name="Wang S."/>
            <person name="Wangchuk T."/>
            <person name="Wangdi T."/>
            <person name="Whittaker C."/>
            <person name="Wilkinson J."/>
            <person name="Wu Y."/>
            <person name="Wyman D."/>
            <person name="Yadav S."/>
            <person name="Yang S."/>
            <person name="Yang X."/>
            <person name="Yeager S."/>
            <person name="Yee E."/>
            <person name="Young G."/>
            <person name="Zainoun J."/>
            <person name="Zembeck L."/>
            <person name="Zimmer A."/>
            <person name="Zody M."/>
            <person name="Lander E."/>
        </authorList>
    </citation>
    <scope>NUCLEOTIDE SEQUENCE [LARGE SCALE GENOMIC DNA]</scope>
</reference>
<dbReference type="CDD" id="cd06676">
    <property type="entry name" value="PDZ13_MUPP1-like"/>
    <property type="match status" value="1"/>
</dbReference>
<dbReference type="FunFam" id="2.30.42.10:FF:000070">
    <property type="entry name" value="Multiple PDZ domain protein"/>
    <property type="match status" value="1"/>
</dbReference>
<proteinExistence type="predicted"/>